<sequence length="71" mass="8215">MVDAVVGVSKDAALSPIQKIADCRRLLATKILEFFTSEWGFTWDYEIDFNNLEIFEKSDHQEVCTMKEIVE</sequence>
<accession>A0A915JR77</accession>
<evidence type="ECO:0000313" key="1">
    <source>
        <dbReference type="Proteomes" id="UP000887565"/>
    </source>
</evidence>
<organism evidence="1 2">
    <name type="scientific">Romanomermis culicivorax</name>
    <name type="common">Nematode worm</name>
    <dbReference type="NCBI Taxonomy" id="13658"/>
    <lineage>
        <taxon>Eukaryota</taxon>
        <taxon>Metazoa</taxon>
        <taxon>Ecdysozoa</taxon>
        <taxon>Nematoda</taxon>
        <taxon>Enoplea</taxon>
        <taxon>Dorylaimia</taxon>
        <taxon>Mermithida</taxon>
        <taxon>Mermithoidea</taxon>
        <taxon>Mermithidae</taxon>
        <taxon>Romanomermis</taxon>
    </lineage>
</organism>
<dbReference type="Proteomes" id="UP000887565">
    <property type="component" value="Unplaced"/>
</dbReference>
<keyword evidence="1" id="KW-1185">Reference proteome</keyword>
<dbReference type="AlphaFoldDB" id="A0A915JR77"/>
<evidence type="ECO:0000313" key="2">
    <source>
        <dbReference type="WBParaSite" id="nRc.2.0.1.t28386-RA"/>
    </source>
</evidence>
<reference evidence="2" key="1">
    <citation type="submission" date="2022-11" db="UniProtKB">
        <authorList>
            <consortium name="WormBaseParasite"/>
        </authorList>
    </citation>
    <scope>IDENTIFICATION</scope>
</reference>
<name>A0A915JR77_ROMCU</name>
<protein>
    <submittedName>
        <fullName evidence="2">Uncharacterized protein</fullName>
    </submittedName>
</protein>
<proteinExistence type="predicted"/>
<dbReference type="WBParaSite" id="nRc.2.0.1.t28386-RA">
    <property type="protein sequence ID" value="nRc.2.0.1.t28386-RA"/>
    <property type="gene ID" value="nRc.2.0.1.g28386"/>
</dbReference>